<dbReference type="Proteomes" id="UP001202248">
    <property type="component" value="Unassembled WGS sequence"/>
</dbReference>
<keyword evidence="5" id="KW-0804">Transcription</keyword>
<evidence type="ECO:0000256" key="1">
    <source>
        <dbReference type="ARBA" id="ARBA00010641"/>
    </source>
</evidence>
<accession>A0ABS9SFU3</accession>
<keyword evidence="2" id="KW-0805">Transcription regulation</keyword>
<comment type="caution">
    <text evidence="8">The sequence shown here is derived from an EMBL/GenBank/DDBJ whole genome shotgun (WGS) entry which is preliminary data.</text>
</comment>
<dbReference type="Pfam" id="PF04542">
    <property type="entry name" value="Sigma70_r2"/>
    <property type="match status" value="1"/>
</dbReference>
<dbReference type="PANTHER" id="PTHR43133">
    <property type="entry name" value="RNA POLYMERASE ECF-TYPE SIGMA FACTO"/>
    <property type="match status" value="1"/>
</dbReference>
<feature type="domain" description="RNA polymerase sigma-70 region 2" evidence="6">
    <location>
        <begin position="34"/>
        <end position="100"/>
    </location>
</feature>
<dbReference type="Gene3D" id="1.10.10.10">
    <property type="entry name" value="Winged helix-like DNA-binding domain superfamily/Winged helix DNA-binding domain"/>
    <property type="match status" value="1"/>
</dbReference>
<sequence length="192" mass="22560">MAQVFKITSLKEASDDSLLLEFKQTGDQQALAELYLRYSDLLYGVCLKYLEDADDAKDAVMNIYQELLRKIPHHDIQNFKSWVYVLTKNYCLMQLRSAKKHITVNLEQHTVQSDDFSHLDSIIEKEEAFKRLEKCIEKLPEEQKSSIRLFYYDSKCYNEISETTGMDWNKVRSLIQNGRRNLKICMEKNAAN</sequence>
<keyword evidence="9" id="KW-1185">Reference proteome</keyword>
<proteinExistence type="inferred from homology"/>
<evidence type="ECO:0000256" key="5">
    <source>
        <dbReference type="ARBA" id="ARBA00023163"/>
    </source>
</evidence>
<evidence type="ECO:0000256" key="4">
    <source>
        <dbReference type="ARBA" id="ARBA00023125"/>
    </source>
</evidence>
<dbReference type="EMBL" id="JAKWBL010000001">
    <property type="protein sequence ID" value="MCH5597237.1"/>
    <property type="molecule type" value="Genomic_DNA"/>
</dbReference>
<dbReference type="Pfam" id="PF08281">
    <property type="entry name" value="Sigma70_r4_2"/>
    <property type="match status" value="1"/>
</dbReference>
<protein>
    <submittedName>
        <fullName evidence="8">Sigma-70 family RNA polymerase sigma factor</fullName>
    </submittedName>
</protein>
<dbReference type="InterPro" id="IPR013325">
    <property type="entry name" value="RNA_pol_sigma_r2"/>
</dbReference>
<organism evidence="8 9">
    <name type="scientific">Niabella ginsengisoli</name>
    <dbReference type="NCBI Taxonomy" id="522298"/>
    <lineage>
        <taxon>Bacteria</taxon>
        <taxon>Pseudomonadati</taxon>
        <taxon>Bacteroidota</taxon>
        <taxon>Chitinophagia</taxon>
        <taxon>Chitinophagales</taxon>
        <taxon>Chitinophagaceae</taxon>
        <taxon>Niabella</taxon>
    </lineage>
</organism>
<dbReference type="Gene3D" id="1.10.1740.10">
    <property type="match status" value="1"/>
</dbReference>
<dbReference type="SUPFAM" id="SSF88946">
    <property type="entry name" value="Sigma2 domain of RNA polymerase sigma factors"/>
    <property type="match status" value="1"/>
</dbReference>
<dbReference type="SUPFAM" id="SSF88659">
    <property type="entry name" value="Sigma3 and sigma4 domains of RNA polymerase sigma factors"/>
    <property type="match status" value="1"/>
</dbReference>
<evidence type="ECO:0000313" key="9">
    <source>
        <dbReference type="Proteomes" id="UP001202248"/>
    </source>
</evidence>
<gene>
    <name evidence="8" type="ORF">MKP09_04635</name>
</gene>
<name>A0ABS9SFU3_9BACT</name>
<reference evidence="8 9" key="1">
    <citation type="submission" date="2022-02" db="EMBL/GenBank/DDBJ databases">
        <authorList>
            <person name="Min J."/>
        </authorList>
    </citation>
    <scope>NUCLEOTIDE SEQUENCE [LARGE SCALE GENOMIC DNA]</scope>
    <source>
        <strain evidence="8 9">GR10-1</strain>
    </source>
</reference>
<keyword evidence="4" id="KW-0238">DNA-binding</keyword>
<evidence type="ECO:0000259" key="7">
    <source>
        <dbReference type="Pfam" id="PF08281"/>
    </source>
</evidence>
<dbReference type="InterPro" id="IPR014284">
    <property type="entry name" value="RNA_pol_sigma-70_dom"/>
</dbReference>
<evidence type="ECO:0000259" key="6">
    <source>
        <dbReference type="Pfam" id="PF04542"/>
    </source>
</evidence>
<feature type="domain" description="RNA polymerase sigma factor 70 region 4 type 2" evidence="7">
    <location>
        <begin position="131"/>
        <end position="182"/>
    </location>
</feature>
<evidence type="ECO:0000313" key="8">
    <source>
        <dbReference type="EMBL" id="MCH5597237.1"/>
    </source>
</evidence>
<dbReference type="InterPro" id="IPR013249">
    <property type="entry name" value="RNA_pol_sigma70_r4_t2"/>
</dbReference>
<dbReference type="InterPro" id="IPR036388">
    <property type="entry name" value="WH-like_DNA-bd_sf"/>
</dbReference>
<keyword evidence="3" id="KW-0731">Sigma factor</keyword>
<dbReference type="InterPro" id="IPR013324">
    <property type="entry name" value="RNA_pol_sigma_r3/r4-like"/>
</dbReference>
<dbReference type="RefSeq" id="WP_240826636.1">
    <property type="nucleotide sequence ID" value="NZ_JAKWBL010000001.1"/>
</dbReference>
<dbReference type="PANTHER" id="PTHR43133:SF8">
    <property type="entry name" value="RNA POLYMERASE SIGMA FACTOR HI_1459-RELATED"/>
    <property type="match status" value="1"/>
</dbReference>
<dbReference type="InterPro" id="IPR039425">
    <property type="entry name" value="RNA_pol_sigma-70-like"/>
</dbReference>
<comment type="similarity">
    <text evidence="1">Belongs to the sigma-70 factor family. ECF subfamily.</text>
</comment>
<evidence type="ECO:0000256" key="3">
    <source>
        <dbReference type="ARBA" id="ARBA00023082"/>
    </source>
</evidence>
<evidence type="ECO:0000256" key="2">
    <source>
        <dbReference type="ARBA" id="ARBA00023015"/>
    </source>
</evidence>
<dbReference type="NCBIfam" id="TIGR02937">
    <property type="entry name" value="sigma70-ECF"/>
    <property type="match status" value="1"/>
</dbReference>
<dbReference type="InterPro" id="IPR007627">
    <property type="entry name" value="RNA_pol_sigma70_r2"/>
</dbReference>